<dbReference type="Gene3D" id="1.10.150.690">
    <property type="entry name" value="DUF2063"/>
    <property type="match status" value="1"/>
</dbReference>
<organism evidence="2">
    <name type="scientific">Ralstonia solanacearum</name>
    <name type="common">Pseudomonas solanacearum</name>
    <dbReference type="NCBI Taxonomy" id="305"/>
    <lineage>
        <taxon>Bacteria</taxon>
        <taxon>Pseudomonadati</taxon>
        <taxon>Pseudomonadota</taxon>
        <taxon>Betaproteobacteria</taxon>
        <taxon>Burkholderiales</taxon>
        <taxon>Burkholderiaceae</taxon>
        <taxon>Ralstonia</taxon>
        <taxon>Ralstonia solanacearum species complex</taxon>
    </lineage>
</organism>
<dbReference type="PATRIC" id="fig|305.106.peg.2857"/>
<evidence type="ECO:0000313" key="2">
    <source>
        <dbReference type="EMBL" id="CUV11995.1"/>
    </source>
</evidence>
<reference evidence="2" key="1">
    <citation type="submission" date="2015-10" db="EMBL/GenBank/DDBJ databases">
        <authorList>
            <person name="Gilbert D.G."/>
        </authorList>
    </citation>
    <scope>NUCLEOTIDE SEQUENCE</scope>
    <source>
        <strain evidence="2">Phyl III-seqv23</strain>
    </source>
</reference>
<feature type="domain" description="Putative DNA-binding" evidence="1">
    <location>
        <begin position="27"/>
        <end position="93"/>
    </location>
</feature>
<protein>
    <submittedName>
        <fullName evidence="2">Conserved hypothethical protein</fullName>
    </submittedName>
</protein>
<dbReference type="InterPro" id="IPR018640">
    <property type="entry name" value="DUF2063"/>
</dbReference>
<dbReference type="EMBL" id="LN899819">
    <property type="protein sequence ID" value="CUV11995.1"/>
    <property type="molecule type" value="Genomic_DNA"/>
</dbReference>
<gene>
    <name evidence="2" type="ORF">RUN39_v1_290008</name>
</gene>
<dbReference type="InterPro" id="IPR044922">
    <property type="entry name" value="DUF2063_N_sf"/>
</dbReference>
<name>A0A0S4TPL0_RALSL</name>
<proteinExistence type="predicted"/>
<accession>A0A0S4TPL0</accession>
<sequence>MRLHDWEARLVGQLTAAEPTDATDATDTVDETCGVAVYRNARRAILRNALAGAYPVCRALVGEDCFDALVQGTLLAQPSRSPNLHHYGDALPAVIARSPLADSVPYLADVATLEWRVHWAHYAPDAAPDTPDAQALGRLLAQPPAQIQAGLAAGAWLVRSPWPVVSIWRAHQPGATLRLGDIALTGSPEAAVVAVRAQRVVVLDIDAATATFLAACEASDSLDAAVTRTLADLPAFDLSASLATLYRAGLLRLHARPSVPARDPS</sequence>
<dbReference type="AlphaFoldDB" id="A0A0S4TPL0"/>
<dbReference type="Pfam" id="PF09836">
    <property type="entry name" value="DUF2063"/>
    <property type="match status" value="1"/>
</dbReference>
<evidence type="ECO:0000259" key="1">
    <source>
        <dbReference type="Pfam" id="PF09836"/>
    </source>
</evidence>